<proteinExistence type="predicted"/>
<gene>
    <name evidence="2" type="ORF">DBRI00130_LOCUS29202</name>
    <name evidence="3" type="ORF">DBRI00130_LOCUS29203</name>
</gene>
<keyword evidence="1" id="KW-1133">Transmembrane helix</keyword>
<name>A0A6V2K8W6_9STRA</name>
<keyword evidence="1" id="KW-0472">Membrane</keyword>
<feature type="transmembrane region" description="Helical" evidence="1">
    <location>
        <begin position="25"/>
        <end position="47"/>
    </location>
</feature>
<keyword evidence="1" id="KW-0812">Transmembrane</keyword>
<sequence length="131" mass="14982">MSSTDYPTRNDGPLTGLHGEKIRTIIITVLATASILCAAIAITYLFALSSDRFLSYFPTRFQNWIRNNRQFVRGGPPSETVEKNAGLEGLTREERREIVEKIMKIKVRKFEGMNTCEVTFITLGRRILIYH</sequence>
<evidence type="ECO:0000313" key="3">
    <source>
        <dbReference type="EMBL" id="CAE4634385.1"/>
    </source>
</evidence>
<evidence type="ECO:0000256" key="1">
    <source>
        <dbReference type="SAM" id="Phobius"/>
    </source>
</evidence>
<organism evidence="2">
    <name type="scientific">Ditylum brightwellii</name>
    <dbReference type="NCBI Taxonomy" id="49249"/>
    <lineage>
        <taxon>Eukaryota</taxon>
        <taxon>Sar</taxon>
        <taxon>Stramenopiles</taxon>
        <taxon>Ochrophyta</taxon>
        <taxon>Bacillariophyta</taxon>
        <taxon>Mediophyceae</taxon>
        <taxon>Lithodesmiophycidae</taxon>
        <taxon>Lithodesmiales</taxon>
        <taxon>Lithodesmiaceae</taxon>
        <taxon>Ditylum</taxon>
    </lineage>
</organism>
<dbReference type="AlphaFoldDB" id="A0A6V2K8W6"/>
<protein>
    <submittedName>
        <fullName evidence="2">Uncharacterized protein</fullName>
    </submittedName>
</protein>
<dbReference type="EMBL" id="HBNS01037389">
    <property type="protein sequence ID" value="CAE4634385.1"/>
    <property type="molecule type" value="Transcribed_RNA"/>
</dbReference>
<dbReference type="EMBL" id="HBNS01037388">
    <property type="protein sequence ID" value="CAE4634383.1"/>
    <property type="molecule type" value="Transcribed_RNA"/>
</dbReference>
<evidence type="ECO:0000313" key="2">
    <source>
        <dbReference type="EMBL" id="CAE4634383.1"/>
    </source>
</evidence>
<accession>A0A6V2K8W6</accession>
<reference evidence="2" key="1">
    <citation type="submission" date="2021-01" db="EMBL/GenBank/DDBJ databases">
        <authorList>
            <person name="Corre E."/>
            <person name="Pelletier E."/>
            <person name="Niang G."/>
            <person name="Scheremetjew M."/>
            <person name="Finn R."/>
            <person name="Kale V."/>
            <person name="Holt S."/>
            <person name="Cochrane G."/>
            <person name="Meng A."/>
            <person name="Brown T."/>
            <person name="Cohen L."/>
        </authorList>
    </citation>
    <scope>NUCLEOTIDE SEQUENCE</scope>
    <source>
        <strain evidence="2">GSO104</strain>
    </source>
</reference>